<keyword evidence="1" id="KW-0472">Membrane</keyword>
<protein>
    <submittedName>
        <fullName evidence="3">DUF1129 domain-containing protein</fullName>
    </submittedName>
</protein>
<reference evidence="3 4" key="1">
    <citation type="journal article" date="2010" name="Int. J. Syst. Evol. Microbiol.">
        <title>Bacillus horneckiae sp. nov., isolated from a spacecraft-assembly clean room.</title>
        <authorList>
            <person name="Vaishampayan P."/>
            <person name="Probst A."/>
            <person name="Krishnamurthi S."/>
            <person name="Ghosh S."/>
            <person name="Osman S."/>
            <person name="McDowall A."/>
            <person name="Ruckmani A."/>
            <person name="Mayilraj S."/>
            <person name="Venkateswaran K."/>
        </authorList>
    </citation>
    <scope>NUCLEOTIDE SEQUENCE [LARGE SCALE GENOMIC DNA]</scope>
    <source>
        <strain evidence="4">1PO1SC</strain>
    </source>
</reference>
<dbReference type="EMBL" id="PISD01000026">
    <property type="protein sequence ID" value="PKG28673.1"/>
    <property type="molecule type" value="Genomic_DNA"/>
</dbReference>
<gene>
    <name evidence="3" type="ORF">CWS20_12415</name>
</gene>
<keyword evidence="1" id="KW-0812">Transmembrane</keyword>
<name>A0A2N0ZGP7_9BACI</name>
<feature type="transmembrane region" description="Helical" evidence="1">
    <location>
        <begin position="141"/>
        <end position="161"/>
    </location>
</feature>
<dbReference type="Pfam" id="PF08006">
    <property type="entry name" value="HAAS_TM"/>
    <property type="match status" value="1"/>
</dbReference>
<dbReference type="AlphaFoldDB" id="A0A2N0ZGP7"/>
<dbReference type="Gene3D" id="1.10.1900.10">
    <property type="entry name" value="c-terminal domain of poly(a) binding protein"/>
    <property type="match status" value="1"/>
</dbReference>
<dbReference type="PANTHER" id="PTHR41307:SF1">
    <property type="entry name" value="MEMBRANE PROTEIN"/>
    <property type="match status" value="1"/>
</dbReference>
<dbReference type="Proteomes" id="UP000233343">
    <property type="component" value="Unassembled WGS sequence"/>
</dbReference>
<feature type="transmembrane region" description="Helical" evidence="1">
    <location>
        <begin position="76"/>
        <end position="94"/>
    </location>
</feature>
<accession>A0A2N0ZGP7</accession>
<evidence type="ECO:0000313" key="3">
    <source>
        <dbReference type="EMBL" id="PKG28673.1"/>
    </source>
</evidence>
<evidence type="ECO:0000313" key="4">
    <source>
        <dbReference type="Proteomes" id="UP000233343"/>
    </source>
</evidence>
<feature type="transmembrane region" description="Helical" evidence="1">
    <location>
        <begin position="173"/>
        <end position="191"/>
    </location>
</feature>
<proteinExistence type="predicted"/>
<feature type="transmembrane region" description="Helical" evidence="1">
    <location>
        <begin position="221"/>
        <end position="242"/>
    </location>
</feature>
<dbReference type="SUPFAM" id="SSF158560">
    <property type="entry name" value="BH3980-like"/>
    <property type="match status" value="1"/>
</dbReference>
<organism evidence="3 4">
    <name type="scientific">Cytobacillus horneckiae</name>
    <dbReference type="NCBI Taxonomy" id="549687"/>
    <lineage>
        <taxon>Bacteria</taxon>
        <taxon>Bacillati</taxon>
        <taxon>Bacillota</taxon>
        <taxon>Bacilli</taxon>
        <taxon>Bacillales</taxon>
        <taxon>Bacillaceae</taxon>
        <taxon>Cytobacillus</taxon>
    </lineage>
</organism>
<feature type="domain" description="HAAS transmembrane region" evidence="2">
    <location>
        <begin position="93"/>
        <end position="204"/>
    </location>
</feature>
<keyword evidence="4" id="KW-1185">Reference proteome</keyword>
<comment type="caution">
    <text evidence="3">The sequence shown here is derived from an EMBL/GenBank/DDBJ whole genome shotgun (WGS) entry which is preliminary data.</text>
</comment>
<evidence type="ECO:0000256" key="1">
    <source>
        <dbReference type="SAM" id="Phobius"/>
    </source>
</evidence>
<evidence type="ECO:0000259" key="2">
    <source>
        <dbReference type="Pfam" id="PF08006"/>
    </source>
</evidence>
<dbReference type="PANTHER" id="PTHR41307">
    <property type="entry name" value="MEMBRANE PROTEIN-RELATED"/>
    <property type="match status" value="1"/>
</dbReference>
<dbReference type="RefSeq" id="WP_066194751.1">
    <property type="nucleotide sequence ID" value="NZ_JAFDQP010000003.1"/>
</dbReference>
<keyword evidence="1" id="KW-1133">Transmembrane helix</keyword>
<sequence length="250" mass="28157">MSRELSKESMGFLHQLKLYLMSDGKNEHEIEGIIEELSDHLQMAESQGKSVHHIIGQSPKEYMAQIAAEMNYDKKAWIKFIVTIIFGVFSYTILSRSVEGNLSFSLINAAGLTAIVAFLIWAVFFMFKYIAANNPSKAKEYLLFFLFSLVSFALFIALILIDQRVESPTISFNGPGTIIISIITFAFLLWISIWSKTWTVLIFLSFLIVPDIVLKQTSMDINTQISLSTTITLGGIAVYLFVVNKKNKAT</sequence>
<dbReference type="InterPro" id="IPR012963">
    <property type="entry name" value="HAAS_TM"/>
</dbReference>
<feature type="transmembrane region" description="Helical" evidence="1">
    <location>
        <begin position="106"/>
        <end position="129"/>
    </location>
</feature>
<feature type="transmembrane region" description="Helical" evidence="1">
    <location>
        <begin position="198"/>
        <end position="215"/>
    </location>
</feature>